<accession>A0A2W4DY22</accession>
<proteinExistence type="predicted"/>
<gene>
    <name evidence="2" type="ORF">CPY51_27675</name>
</gene>
<feature type="domain" description="HTH cro/C1-type" evidence="1">
    <location>
        <begin position="6"/>
        <end position="60"/>
    </location>
</feature>
<dbReference type="EMBL" id="PCDP01000065">
    <property type="protein sequence ID" value="PZM08756.1"/>
    <property type="molecule type" value="Genomic_DNA"/>
</dbReference>
<dbReference type="PROSITE" id="PS50943">
    <property type="entry name" value="HTH_CROC1"/>
    <property type="match status" value="1"/>
</dbReference>
<protein>
    <recommendedName>
        <fullName evidence="1">HTH cro/C1-type domain-containing protein</fullName>
    </recommendedName>
</protein>
<dbReference type="InterPro" id="IPR010982">
    <property type="entry name" value="Lambda_DNA-bd_dom_sf"/>
</dbReference>
<dbReference type="AlphaFoldDB" id="A0A2W4DY22"/>
<organism evidence="2 3">
    <name type="scientific">Rhizobium tubonense</name>
    <dbReference type="NCBI Taxonomy" id="484088"/>
    <lineage>
        <taxon>Bacteria</taxon>
        <taxon>Pseudomonadati</taxon>
        <taxon>Pseudomonadota</taxon>
        <taxon>Alphaproteobacteria</taxon>
        <taxon>Hyphomicrobiales</taxon>
        <taxon>Rhizobiaceae</taxon>
        <taxon>Rhizobium/Agrobacterium group</taxon>
        <taxon>Rhizobium</taxon>
    </lineage>
</organism>
<evidence type="ECO:0000313" key="2">
    <source>
        <dbReference type="EMBL" id="PZM08756.1"/>
    </source>
</evidence>
<dbReference type="CDD" id="cd00093">
    <property type="entry name" value="HTH_XRE"/>
    <property type="match status" value="1"/>
</dbReference>
<dbReference type="InterPro" id="IPR001387">
    <property type="entry name" value="Cro/C1-type_HTH"/>
</dbReference>
<dbReference type="Pfam" id="PF01381">
    <property type="entry name" value="HTH_3"/>
    <property type="match status" value="1"/>
</dbReference>
<dbReference type="Proteomes" id="UP000248925">
    <property type="component" value="Unassembled WGS sequence"/>
</dbReference>
<evidence type="ECO:0000259" key="1">
    <source>
        <dbReference type="PROSITE" id="PS50943"/>
    </source>
</evidence>
<evidence type="ECO:0000313" key="3">
    <source>
        <dbReference type="Proteomes" id="UP000248925"/>
    </source>
</evidence>
<dbReference type="SUPFAM" id="SSF47413">
    <property type="entry name" value="lambda repressor-like DNA-binding domains"/>
    <property type="match status" value="1"/>
</dbReference>
<sequence length="108" mass="12209">MLGKQISEARKSRRFRIHDIARRTGKTPARISEFENGKANSTIEFLDELGSALGMTLMFVPHEKVADVLSMISPRERQTSPAYNVPSVFDEVFIDDSHDDEDNAVVDR</sequence>
<reference evidence="2 3" key="1">
    <citation type="journal article" date="2018" name="Sci. Rep.">
        <title>Rhizobium tumorigenes sp. nov., a novel plant tumorigenic bacterium isolated from cane gall tumors on thornless blackberry.</title>
        <authorList>
            <person name="Kuzmanovi N."/>
            <person name="Smalla K."/>
            <person name="Gronow S."/>
            <person name="PuBawska J."/>
        </authorList>
    </citation>
    <scope>NUCLEOTIDE SEQUENCE [LARGE SCALE GENOMIC DNA]</scope>
    <source>
        <strain evidence="2 3">CCBAU 85046</strain>
    </source>
</reference>
<keyword evidence="3" id="KW-1185">Reference proteome</keyword>
<dbReference type="SMART" id="SM00530">
    <property type="entry name" value="HTH_XRE"/>
    <property type="match status" value="1"/>
</dbReference>
<dbReference type="GO" id="GO:0003677">
    <property type="term" value="F:DNA binding"/>
    <property type="evidence" value="ECO:0007669"/>
    <property type="project" value="InterPro"/>
</dbReference>
<dbReference type="Gene3D" id="1.10.260.40">
    <property type="entry name" value="lambda repressor-like DNA-binding domains"/>
    <property type="match status" value="1"/>
</dbReference>
<name>A0A2W4DY22_9HYPH</name>
<comment type="caution">
    <text evidence="2">The sequence shown here is derived from an EMBL/GenBank/DDBJ whole genome shotgun (WGS) entry which is preliminary data.</text>
</comment>